<dbReference type="InterPro" id="IPR047120">
    <property type="entry name" value="Pk/Esn/Tes"/>
</dbReference>
<comment type="similarity">
    <text evidence="3">Belongs to the prickle / espinas / testin family.</text>
</comment>
<dbReference type="InterPro" id="IPR010442">
    <property type="entry name" value="PET_domain"/>
</dbReference>
<dbReference type="CDD" id="cd09413">
    <property type="entry name" value="LIM1_Testin"/>
    <property type="match status" value="1"/>
</dbReference>
<dbReference type="Gene3D" id="2.10.110.10">
    <property type="entry name" value="Cysteine Rich Protein"/>
    <property type="match status" value="3"/>
</dbReference>
<evidence type="ECO:0000256" key="3">
    <source>
        <dbReference type="ARBA" id="ARBA00008268"/>
    </source>
</evidence>
<evidence type="ECO:0000256" key="4">
    <source>
        <dbReference type="ARBA" id="ARBA00019588"/>
    </source>
</evidence>
<dbReference type="InterPro" id="IPR001781">
    <property type="entry name" value="Znf_LIM"/>
</dbReference>
<dbReference type="InterPro" id="IPR033724">
    <property type="entry name" value="PET_testin"/>
</dbReference>
<evidence type="ECO:0000259" key="13">
    <source>
        <dbReference type="PROSITE" id="PS50023"/>
    </source>
</evidence>
<keyword evidence="8 12" id="KW-0862">Zinc</keyword>
<dbReference type="CDD" id="cd09419">
    <property type="entry name" value="LIM3_Testin"/>
    <property type="match status" value="1"/>
</dbReference>
<sequence>MDLETKMKKMGLGHEQGFGAPCLKCKENCEGFELHFWRKICRNCKCGQEEHDVLLSTEEDRKVGRLFEDTKYTTLIAKLKSDGIPMYKRNVMILTNPVAAKKNVSINTVTYEWAPPVQNQALARQYMQMLPKEKQPVAGSEGAQYRKKQLAKQLPAHDQDPSKCHELSVKEVKEMEQFVKKYKSEALGVGDVKFPSEMNVQVDKVHTPARDRNTPTAVASKVKAAESKKSQYFCYCCKHSMKEGEPAIYAERAGYDKLWHPACFICGICGELLVDMIYFWKNGKLYCGSITATARSPAVLAVMRLIFSNEYTQAENQNWHLKHFCCFDCDNILAGKIYVMVKAKPVCKPCYVKNHAVILIFKKEVEEKTVLELKKCPQSEQGISEVCQGCHNAIDPEVQRVTYNNFSWHASTECFLCSCCSKCLIGQKFMPVEGMVFCSVECKKMMS</sequence>
<gene>
    <name evidence="15" type="ORF">APTSU1_000580100</name>
</gene>
<name>A0ABQ0EU60_APOSI</name>
<accession>A0ABQ0EU60</accession>
<keyword evidence="7" id="KW-0677">Repeat</keyword>
<dbReference type="Pfam" id="PF06297">
    <property type="entry name" value="PET"/>
    <property type="match status" value="1"/>
</dbReference>
<dbReference type="Pfam" id="PF00412">
    <property type="entry name" value="LIM"/>
    <property type="match status" value="3"/>
</dbReference>
<evidence type="ECO:0000256" key="5">
    <source>
        <dbReference type="ARBA" id="ARBA00022490"/>
    </source>
</evidence>
<keyword evidence="6 12" id="KW-0479">Metal-binding</keyword>
<evidence type="ECO:0000256" key="12">
    <source>
        <dbReference type="PROSITE-ProRule" id="PRU00125"/>
    </source>
</evidence>
<comment type="subunit">
    <text evidence="11">Interacts via LIM domain 1 with ZYX. Interacts (via LIM domain 3) with ENAH and VASP. Interacts with ALKBH4, talin, actin, alpha-actinin, GRIP1 and PXN. Interacts (via LIM domain 2) with ACTL7A (via N-terminus). Heterodimer with ACTL7A; the heterodimer interacts with ENAH to form a heterotrimer.</text>
</comment>
<dbReference type="PANTHER" id="PTHR24211">
    <property type="entry name" value="LIM DOMAIN-CONTAINING PROTEIN"/>
    <property type="match status" value="1"/>
</dbReference>
<evidence type="ECO:0000256" key="8">
    <source>
        <dbReference type="ARBA" id="ARBA00022833"/>
    </source>
</evidence>
<evidence type="ECO:0000313" key="15">
    <source>
        <dbReference type="EMBL" id="GAB1290571.1"/>
    </source>
</evidence>
<dbReference type="Proteomes" id="UP001623349">
    <property type="component" value="Unassembled WGS sequence"/>
</dbReference>
<dbReference type="InterPro" id="IPR034958">
    <property type="entry name" value="LIM1_Testin"/>
</dbReference>
<dbReference type="PROSITE" id="PS50023">
    <property type="entry name" value="LIM_DOMAIN_2"/>
    <property type="match status" value="2"/>
</dbReference>
<reference evidence="15 16" key="1">
    <citation type="submission" date="2024-08" db="EMBL/GenBank/DDBJ databases">
        <title>The draft genome of Apodemus speciosus.</title>
        <authorList>
            <person name="Nabeshima K."/>
            <person name="Suzuki S."/>
            <person name="Onuma M."/>
        </authorList>
    </citation>
    <scope>NUCLEOTIDE SEQUENCE [LARGE SCALE GENOMIC DNA]</scope>
    <source>
        <strain evidence="15">IB14-021</strain>
    </source>
</reference>
<keyword evidence="5" id="KW-0963">Cytoplasm</keyword>
<dbReference type="SUPFAM" id="SSF57716">
    <property type="entry name" value="Glucocorticoid receptor-like (DNA-binding domain)"/>
    <property type="match status" value="1"/>
</dbReference>
<evidence type="ECO:0000256" key="1">
    <source>
        <dbReference type="ARBA" id="ARBA00004246"/>
    </source>
</evidence>
<evidence type="ECO:0000256" key="9">
    <source>
        <dbReference type="ARBA" id="ARBA00022949"/>
    </source>
</evidence>
<comment type="caution">
    <text evidence="15">The sequence shown here is derived from an EMBL/GenBank/DDBJ whole genome shotgun (WGS) entry which is preliminary data.</text>
</comment>
<feature type="domain" description="PET" evidence="14">
    <location>
        <begin position="92"/>
        <end position="199"/>
    </location>
</feature>
<dbReference type="CDD" id="cd09829">
    <property type="entry name" value="PET_testin"/>
    <property type="match status" value="1"/>
</dbReference>
<evidence type="ECO:0000259" key="14">
    <source>
        <dbReference type="PROSITE" id="PS51303"/>
    </source>
</evidence>
<feature type="domain" description="LIM zinc-binding" evidence="13">
    <location>
        <begin position="232"/>
        <end position="297"/>
    </location>
</feature>
<dbReference type="SMART" id="SM00132">
    <property type="entry name" value="LIM"/>
    <property type="match status" value="3"/>
</dbReference>
<evidence type="ECO:0000256" key="2">
    <source>
        <dbReference type="ARBA" id="ARBA00004496"/>
    </source>
</evidence>
<evidence type="ECO:0000256" key="7">
    <source>
        <dbReference type="ARBA" id="ARBA00022737"/>
    </source>
</evidence>
<keyword evidence="9" id="KW-0965">Cell junction</keyword>
<evidence type="ECO:0000256" key="11">
    <source>
        <dbReference type="ARBA" id="ARBA00046394"/>
    </source>
</evidence>
<feature type="domain" description="LIM zinc-binding" evidence="13">
    <location>
        <begin position="385"/>
        <end position="447"/>
    </location>
</feature>
<dbReference type="EMBL" id="BAAFST010000006">
    <property type="protein sequence ID" value="GAB1290571.1"/>
    <property type="molecule type" value="Genomic_DNA"/>
</dbReference>
<comment type="subcellular location">
    <subcellularLocation>
        <location evidence="1">Cell junction</location>
        <location evidence="1">Focal adhesion</location>
    </subcellularLocation>
    <subcellularLocation>
        <location evidence="2">Cytoplasm</location>
    </subcellularLocation>
</comment>
<dbReference type="InterPro" id="IPR034960">
    <property type="entry name" value="LIM3_Testin"/>
</dbReference>
<dbReference type="PROSITE" id="PS00478">
    <property type="entry name" value="LIM_DOMAIN_1"/>
    <property type="match status" value="1"/>
</dbReference>
<keyword evidence="16" id="KW-1185">Reference proteome</keyword>
<evidence type="ECO:0000313" key="16">
    <source>
        <dbReference type="Proteomes" id="UP001623349"/>
    </source>
</evidence>
<evidence type="ECO:0000256" key="6">
    <source>
        <dbReference type="ARBA" id="ARBA00022723"/>
    </source>
</evidence>
<dbReference type="PROSITE" id="PS51303">
    <property type="entry name" value="PET"/>
    <property type="match status" value="1"/>
</dbReference>
<protein>
    <recommendedName>
        <fullName evidence="4">Testin</fullName>
    </recommendedName>
</protein>
<evidence type="ECO:0000256" key="10">
    <source>
        <dbReference type="ARBA" id="ARBA00023038"/>
    </source>
</evidence>
<proteinExistence type="inferred from homology"/>
<keyword evidence="10 12" id="KW-0440">LIM domain</keyword>
<organism evidence="15 16">
    <name type="scientific">Apodemus speciosus</name>
    <name type="common">Large Japanese field mouse</name>
    <dbReference type="NCBI Taxonomy" id="105296"/>
    <lineage>
        <taxon>Eukaryota</taxon>
        <taxon>Metazoa</taxon>
        <taxon>Chordata</taxon>
        <taxon>Craniata</taxon>
        <taxon>Vertebrata</taxon>
        <taxon>Euteleostomi</taxon>
        <taxon>Mammalia</taxon>
        <taxon>Eutheria</taxon>
        <taxon>Euarchontoglires</taxon>
        <taxon>Glires</taxon>
        <taxon>Rodentia</taxon>
        <taxon>Myomorpha</taxon>
        <taxon>Muroidea</taxon>
        <taxon>Muridae</taxon>
        <taxon>Murinae</taxon>
        <taxon>Apodemus</taxon>
    </lineage>
</organism>
<dbReference type="PANTHER" id="PTHR24211:SF1">
    <property type="entry name" value="TESTIN"/>
    <property type="match status" value="1"/>
</dbReference>